<feature type="region of interest" description="Disordered" evidence="1">
    <location>
        <begin position="106"/>
        <end position="140"/>
    </location>
</feature>
<accession>A0AAU8SVN8</accession>
<evidence type="ECO:0000313" key="2">
    <source>
        <dbReference type="EMBL" id="AJZ57902.1"/>
    </source>
</evidence>
<evidence type="ECO:0000256" key="1">
    <source>
        <dbReference type="SAM" id="MobiDB-lite"/>
    </source>
</evidence>
<dbReference type="GeneID" id="66514618"/>
<name>A0AAU8SVN8_9BURK</name>
<dbReference type="KEGG" id="bfn:OI25_601"/>
<dbReference type="EMBL" id="CP010026">
    <property type="protein sequence ID" value="AJZ57902.1"/>
    <property type="molecule type" value="Genomic_DNA"/>
</dbReference>
<feature type="compositionally biased region" description="Basic and acidic residues" evidence="1">
    <location>
        <begin position="124"/>
        <end position="140"/>
    </location>
</feature>
<protein>
    <submittedName>
        <fullName evidence="2">Uncharacterized protein</fullName>
    </submittedName>
</protein>
<gene>
    <name evidence="2" type="ORF">OI25_601</name>
</gene>
<evidence type="ECO:0000313" key="3">
    <source>
        <dbReference type="Proteomes" id="UP000032614"/>
    </source>
</evidence>
<dbReference type="RefSeq" id="WP_046566325.1">
    <property type="nucleotide sequence ID" value="NZ_CP010026.1"/>
</dbReference>
<sequence length="303" mass="34843">MHSALDSVSNEIVEAETLWEIELNGGVDKDRYRCIGCNEKVWPASYKPENVNRPYFHMRLPTVHVDCDVERQLEWINKGKKGRVTPNGGEFPAHYPSRLVLREPRRGVDVGGDNGLDPEGNPEGGRRPRGQDGPRIERRTDAGTIRPICRSFINFPYDRDRELRIDGIDAETYLTVFKKLRWDTLRQMTVPKLFYAQLAWKATTATDDYLEVLLDAGEWGEDRKKPPQSPFKVRIDWREWSKARRTVVAHEIDATRKEGPKDSVDKGYLFFIGTQDAVDLTLIHVSDARLVCSLAADIQYPRY</sequence>
<dbReference type="AlphaFoldDB" id="A0AAU8SVN8"/>
<organism evidence="2 3">
    <name type="scientific">Paraburkholderia fungorum</name>
    <dbReference type="NCBI Taxonomy" id="134537"/>
    <lineage>
        <taxon>Bacteria</taxon>
        <taxon>Pseudomonadati</taxon>
        <taxon>Pseudomonadota</taxon>
        <taxon>Betaproteobacteria</taxon>
        <taxon>Burkholderiales</taxon>
        <taxon>Burkholderiaceae</taxon>
        <taxon>Paraburkholderia</taxon>
    </lineage>
</organism>
<proteinExistence type="predicted"/>
<reference evidence="2 3" key="1">
    <citation type="journal article" date="2015" name="Genome Announc.">
        <title>Complete genome sequences for 59 burkholderia isolates, both pathogenic and near neighbor.</title>
        <authorList>
            <person name="Johnson S.L."/>
            <person name="Bishop-Lilly K.A."/>
            <person name="Ladner J.T."/>
            <person name="Daligault H.E."/>
            <person name="Davenport K.W."/>
            <person name="Jaissle J."/>
            <person name="Frey K.G."/>
            <person name="Koroleva G.I."/>
            <person name="Bruce D.C."/>
            <person name="Coyne S.R."/>
            <person name="Broomall S.M."/>
            <person name="Li P.E."/>
            <person name="Teshima H."/>
            <person name="Gibbons H.S."/>
            <person name="Palacios G.F."/>
            <person name="Rosenzweig C.N."/>
            <person name="Redden C.L."/>
            <person name="Xu Y."/>
            <person name="Minogue T.D."/>
            <person name="Chain P.S."/>
        </authorList>
    </citation>
    <scope>NUCLEOTIDE SEQUENCE [LARGE SCALE GENOMIC DNA]</scope>
    <source>
        <strain evidence="2 3">ATCC BAA-463</strain>
    </source>
</reference>
<dbReference type="Proteomes" id="UP000032614">
    <property type="component" value="Chromosome 1"/>
</dbReference>